<keyword evidence="1" id="KW-0472">Membrane</keyword>
<comment type="caution">
    <text evidence="2">The sequence shown here is derived from an EMBL/GenBank/DDBJ whole genome shotgun (WGS) entry which is preliminary data.</text>
</comment>
<organism evidence="2 3">
    <name type="scientific">Periweissella ghanensis</name>
    <dbReference type="NCBI Taxonomy" id="467997"/>
    <lineage>
        <taxon>Bacteria</taxon>
        <taxon>Bacillati</taxon>
        <taxon>Bacillota</taxon>
        <taxon>Bacilli</taxon>
        <taxon>Lactobacillales</taxon>
        <taxon>Lactobacillaceae</taxon>
        <taxon>Periweissella</taxon>
    </lineage>
</organism>
<accession>A0ABM8Z8H6</accession>
<keyword evidence="3" id="KW-1185">Reference proteome</keyword>
<dbReference type="Pfam" id="PF17255">
    <property type="entry name" value="EbsA"/>
    <property type="match status" value="1"/>
</dbReference>
<reference evidence="2 3" key="1">
    <citation type="submission" date="2021-11" db="EMBL/GenBank/DDBJ databases">
        <authorList>
            <person name="Depoorter E."/>
        </authorList>
    </citation>
    <scope>NUCLEOTIDE SEQUENCE [LARGE SCALE GENOMIC DNA]</scope>
    <source>
        <strain evidence="2 3">LMG 24286</strain>
    </source>
</reference>
<protein>
    <recommendedName>
        <fullName evidence="4">Pore-forming protein</fullName>
    </recommendedName>
</protein>
<dbReference type="Proteomes" id="UP000789719">
    <property type="component" value="Unassembled WGS sequence"/>
</dbReference>
<keyword evidence="1" id="KW-1133">Transmembrane helix</keyword>
<dbReference type="RefSeq" id="WP_230097883.1">
    <property type="nucleotide sequence ID" value="NZ_CAKKNT010000001.1"/>
</dbReference>
<feature type="transmembrane region" description="Helical" evidence="1">
    <location>
        <begin position="39"/>
        <end position="59"/>
    </location>
</feature>
<sequence>MKPIKSFYQPSGLMWIISWSWVAAVGLISLIIQLEITHFNFWTGVTLIIFVIALILSIFRRRVYLIDERLYIGRIFYHYDSIDLTSLEAVSFGKHHRFTFTKNGHEHSYLLQTKFFDQVKAIVDGHDLERN</sequence>
<keyword evidence="1" id="KW-0812">Transmembrane</keyword>
<evidence type="ECO:0000313" key="2">
    <source>
        <dbReference type="EMBL" id="CAH0417756.1"/>
    </source>
</evidence>
<feature type="transmembrane region" description="Helical" evidence="1">
    <location>
        <begin position="12"/>
        <end position="33"/>
    </location>
</feature>
<evidence type="ECO:0000256" key="1">
    <source>
        <dbReference type="SAM" id="Phobius"/>
    </source>
</evidence>
<evidence type="ECO:0000313" key="3">
    <source>
        <dbReference type="Proteomes" id="UP000789719"/>
    </source>
</evidence>
<proteinExistence type="predicted"/>
<gene>
    <name evidence="2" type="ORF">WGH24286_00169</name>
</gene>
<dbReference type="InterPro" id="IPR020215">
    <property type="entry name" value="EbsA-like"/>
</dbReference>
<name>A0ABM8Z8H6_9LACO</name>
<dbReference type="EMBL" id="CAKKNT010000001">
    <property type="protein sequence ID" value="CAH0417756.1"/>
    <property type="molecule type" value="Genomic_DNA"/>
</dbReference>
<evidence type="ECO:0008006" key="4">
    <source>
        <dbReference type="Google" id="ProtNLM"/>
    </source>
</evidence>